<protein>
    <recommendedName>
        <fullName evidence="3">CCHC-type domain-containing protein</fullName>
    </recommendedName>
</protein>
<dbReference type="InterPro" id="IPR001878">
    <property type="entry name" value="Znf_CCHC"/>
</dbReference>
<feature type="region of interest" description="Disordered" evidence="2">
    <location>
        <begin position="87"/>
        <end position="114"/>
    </location>
</feature>
<feature type="domain" description="CCHC-type" evidence="3">
    <location>
        <begin position="76"/>
        <end position="91"/>
    </location>
</feature>
<evidence type="ECO:0000313" key="4">
    <source>
        <dbReference type="EMBL" id="CEK53690.1"/>
    </source>
</evidence>
<keyword evidence="1" id="KW-0862">Zinc</keyword>
<feature type="domain" description="CCHC-type" evidence="3">
    <location>
        <begin position="55"/>
        <end position="70"/>
    </location>
</feature>
<keyword evidence="1" id="KW-0863">Zinc-finger</keyword>
<keyword evidence="1" id="KW-0479">Metal-binding</keyword>
<dbReference type="Pfam" id="PF00098">
    <property type="entry name" value="zf-CCHC"/>
    <property type="match status" value="3"/>
</dbReference>
<dbReference type="SMART" id="SM00343">
    <property type="entry name" value="ZnF_C2HC"/>
    <property type="match status" value="3"/>
</dbReference>
<gene>
    <name evidence="4" type="primary">ORF21013</name>
</gene>
<evidence type="ECO:0000259" key="3">
    <source>
        <dbReference type="PROSITE" id="PS50158"/>
    </source>
</evidence>
<dbReference type="PROSITE" id="PS50158">
    <property type="entry name" value="ZF_CCHC"/>
    <property type="match status" value="3"/>
</dbReference>
<dbReference type="InterPro" id="IPR036875">
    <property type="entry name" value="Znf_CCHC_sf"/>
</dbReference>
<sequence>KKMNSTKECFRCHNVGHFARECPEAGNSGSGSGSGSNYRNNRPKNFGNYQRQVVCYNCQSKGHKAVNCSNEKMTGCFNCGEENHFARDCKNPSNNNRSRGKNFGTQNEKREDGE</sequence>
<organism evidence="4">
    <name type="scientific">Arion vulgaris</name>
    <dbReference type="NCBI Taxonomy" id="1028688"/>
    <lineage>
        <taxon>Eukaryota</taxon>
        <taxon>Metazoa</taxon>
        <taxon>Spiralia</taxon>
        <taxon>Lophotrochozoa</taxon>
        <taxon>Mollusca</taxon>
        <taxon>Gastropoda</taxon>
        <taxon>Heterobranchia</taxon>
        <taxon>Euthyneura</taxon>
        <taxon>Panpulmonata</taxon>
        <taxon>Eupulmonata</taxon>
        <taxon>Stylommatophora</taxon>
        <taxon>Helicina</taxon>
        <taxon>Arionoidea</taxon>
        <taxon>Arionidae</taxon>
        <taxon>Arion</taxon>
    </lineage>
</organism>
<dbReference type="GO" id="GO:0008270">
    <property type="term" value="F:zinc ion binding"/>
    <property type="evidence" value="ECO:0007669"/>
    <property type="project" value="UniProtKB-KW"/>
</dbReference>
<dbReference type="GO" id="GO:0003676">
    <property type="term" value="F:nucleic acid binding"/>
    <property type="evidence" value="ECO:0007669"/>
    <property type="project" value="InterPro"/>
</dbReference>
<feature type="non-terminal residue" evidence="4">
    <location>
        <position position="1"/>
    </location>
</feature>
<dbReference type="InterPro" id="IPR051714">
    <property type="entry name" value="Znf_CCHC_NABP"/>
</dbReference>
<feature type="non-terminal residue" evidence="4">
    <location>
        <position position="114"/>
    </location>
</feature>
<dbReference type="AlphaFoldDB" id="A0A0B6YDT9"/>
<evidence type="ECO:0000256" key="2">
    <source>
        <dbReference type="SAM" id="MobiDB-lite"/>
    </source>
</evidence>
<feature type="domain" description="CCHC-type" evidence="3">
    <location>
        <begin position="9"/>
        <end position="24"/>
    </location>
</feature>
<name>A0A0B6YDT9_9EUPU</name>
<dbReference type="EMBL" id="HACG01006825">
    <property type="protein sequence ID" value="CEK53690.1"/>
    <property type="molecule type" value="Transcribed_RNA"/>
</dbReference>
<dbReference type="SUPFAM" id="SSF57756">
    <property type="entry name" value="Retrovirus zinc finger-like domains"/>
    <property type="match status" value="2"/>
</dbReference>
<proteinExistence type="predicted"/>
<dbReference type="PANTHER" id="PTHR23002">
    <property type="entry name" value="ZINC FINGER CCHC DOMAIN CONTAINING PROTEIN"/>
    <property type="match status" value="1"/>
</dbReference>
<dbReference type="Gene3D" id="4.10.60.10">
    <property type="entry name" value="Zinc finger, CCHC-type"/>
    <property type="match status" value="2"/>
</dbReference>
<accession>A0A0B6YDT9</accession>
<evidence type="ECO:0000256" key="1">
    <source>
        <dbReference type="PROSITE-ProRule" id="PRU00047"/>
    </source>
</evidence>
<reference evidence="4" key="1">
    <citation type="submission" date="2014-12" db="EMBL/GenBank/DDBJ databases">
        <title>Insight into the proteome of Arion vulgaris.</title>
        <authorList>
            <person name="Aradska J."/>
            <person name="Bulat T."/>
            <person name="Smidak R."/>
            <person name="Sarate P."/>
            <person name="Gangsoo J."/>
            <person name="Sialana F."/>
            <person name="Bilban M."/>
            <person name="Lubec G."/>
        </authorList>
    </citation>
    <scope>NUCLEOTIDE SEQUENCE</scope>
    <source>
        <tissue evidence="4">Skin</tissue>
    </source>
</reference>
<feature type="region of interest" description="Disordered" evidence="2">
    <location>
        <begin position="20"/>
        <end position="45"/>
    </location>
</feature>